<comment type="caution">
    <text evidence="1">The sequence shown here is derived from an EMBL/GenBank/DDBJ whole genome shotgun (WGS) entry which is preliminary data.</text>
</comment>
<evidence type="ECO:0000313" key="2">
    <source>
        <dbReference type="Proteomes" id="UP000828941"/>
    </source>
</evidence>
<protein>
    <submittedName>
        <fullName evidence="1">Uncharacterized protein</fullName>
    </submittedName>
</protein>
<dbReference type="EMBL" id="CM039432">
    <property type="protein sequence ID" value="KAI4334486.1"/>
    <property type="molecule type" value="Genomic_DNA"/>
</dbReference>
<dbReference type="Proteomes" id="UP000828941">
    <property type="component" value="Chromosome 7"/>
</dbReference>
<proteinExistence type="predicted"/>
<evidence type="ECO:0000313" key="1">
    <source>
        <dbReference type="EMBL" id="KAI4334486.1"/>
    </source>
</evidence>
<accession>A0ACB9NH21</accession>
<sequence length="152" mass="17312">MSSSAEPPEPWAWRSQEVASVVVVCILFLILSYCSILKRLFRIATSHRNQGRRRLLDESTADDPSSVQFQSYGLEVSIINSLPMSQFKKSDEEKASNTDCAICLGEFEEGEWLKHLPNCNHVFHVSCIDTWFRSHSNCPLCRSHAHCHLTDN</sequence>
<keyword evidence="2" id="KW-1185">Reference proteome</keyword>
<name>A0ACB9NH21_BAUVA</name>
<gene>
    <name evidence="1" type="ORF">L6164_019172</name>
</gene>
<reference evidence="1 2" key="1">
    <citation type="journal article" date="2022" name="DNA Res.">
        <title>Chromosomal-level genome assembly of the orchid tree Bauhinia variegata (Leguminosae; Cercidoideae) supports the allotetraploid origin hypothesis of Bauhinia.</title>
        <authorList>
            <person name="Zhong Y."/>
            <person name="Chen Y."/>
            <person name="Zheng D."/>
            <person name="Pang J."/>
            <person name="Liu Y."/>
            <person name="Luo S."/>
            <person name="Meng S."/>
            <person name="Qian L."/>
            <person name="Wei D."/>
            <person name="Dai S."/>
            <person name="Zhou R."/>
        </authorList>
    </citation>
    <scope>NUCLEOTIDE SEQUENCE [LARGE SCALE GENOMIC DNA]</scope>
    <source>
        <strain evidence="1">BV-YZ2020</strain>
    </source>
</reference>
<organism evidence="1 2">
    <name type="scientific">Bauhinia variegata</name>
    <name type="common">Purple orchid tree</name>
    <name type="synonym">Phanera variegata</name>
    <dbReference type="NCBI Taxonomy" id="167791"/>
    <lineage>
        <taxon>Eukaryota</taxon>
        <taxon>Viridiplantae</taxon>
        <taxon>Streptophyta</taxon>
        <taxon>Embryophyta</taxon>
        <taxon>Tracheophyta</taxon>
        <taxon>Spermatophyta</taxon>
        <taxon>Magnoliopsida</taxon>
        <taxon>eudicotyledons</taxon>
        <taxon>Gunneridae</taxon>
        <taxon>Pentapetalae</taxon>
        <taxon>rosids</taxon>
        <taxon>fabids</taxon>
        <taxon>Fabales</taxon>
        <taxon>Fabaceae</taxon>
        <taxon>Cercidoideae</taxon>
        <taxon>Cercideae</taxon>
        <taxon>Bauhiniinae</taxon>
        <taxon>Bauhinia</taxon>
    </lineage>
</organism>